<evidence type="ECO:0000313" key="1">
    <source>
        <dbReference type="EMBL" id="KJU81987.1"/>
    </source>
</evidence>
<dbReference type="Proteomes" id="UP000033423">
    <property type="component" value="Unassembled WGS sequence"/>
</dbReference>
<dbReference type="InterPro" id="IPR014756">
    <property type="entry name" value="Ig_E-set"/>
</dbReference>
<name>A0A0F3GJI5_9BACT</name>
<keyword evidence="2" id="KW-1185">Reference proteome</keyword>
<dbReference type="Gene3D" id="2.60.40.10">
    <property type="entry name" value="Immunoglobulins"/>
    <property type="match status" value="1"/>
</dbReference>
<organism evidence="1 2">
    <name type="scientific">Candidatus Magnetobacterium bavaricum</name>
    <dbReference type="NCBI Taxonomy" id="29290"/>
    <lineage>
        <taxon>Bacteria</taxon>
        <taxon>Pseudomonadati</taxon>
        <taxon>Nitrospirota</taxon>
        <taxon>Thermodesulfovibrionia</taxon>
        <taxon>Thermodesulfovibrionales</taxon>
        <taxon>Candidatus Magnetobacteriaceae</taxon>
        <taxon>Candidatus Magnetobacterium</taxon>
    </lineage>
</organism>
<dbReference type="AlphaFoldDB" id="A0A0F3GJI5"/>
<dbReference type="SUPFAM" id="SSF50969">
    <property type="entry name" value="YVTN repeat-like/Quinoprotein amine dehydrogenase"/>
    <property type="match status" value="1"/>
</dbReference>
<dbReference type="InterPro" id="IPR013783">
    <property type="entry name" value="Ig-like_fold"/>
</dbReference>
<keyword evidence="1" id="KW-0675">Receptor</keyword>
<dbReference type="SUPFAM" id="SSF81296">
    <property type="entry name" value="E set domains"/>
    <property type="match status" value="1"/>
</dbReference>
<dbReference type="EMBL" id="LACI01002457">
    <property type="protein sequence ID" value="KJU81987.1"/>
    <property type="molecule type" value="Genomic_DNA"/>
</dbReference>
<accession>A0A0F3GJI5</accession>
<gene>
    <name evidence="1" type="ORF">MBAV_005820</name>
</gene>
<sequence>MVTLFLFRGLRTFMVVLTFLLTFMLNSQLYAVDESTAKAAIGLRKGGISILDLSNLQQRGLTSLNTKLNDVELNGRKLIASDNTGGYVVNINPDTGQVKERLAIGNKTNLIARASGFYLVSYKDGIRVIKDGAPEITTITPERVPVASTGVQLQITGANFTQGNVARLDSVVLSTTFVSETTLTAALPDTSTNKAATHSVTVVSAEGAESNAVAFNVE</sequence>
<reference evidence="1 2" key="1">
    <citation type="submission" date="2015-02" db="EMBL/GenBank/DDBJ databases">
        <title>Single-cell genomics of uncultivated deep-branching MTB reveals a conserved set of magnetosome genes.</title>
        <authorList>
            <person name="Kolinko S."/>
            <person name="Richter M."/>
            <person name="Glockner F.O."/>
            <person name="Brachmann A."/>
            <person name="Schuler D."/>
        </authorList>
    </citation>
    <scope>NUCLEOTIDE SEQUENCE [LARGE SCALE GENOMIC DNA]</scope>
    <source>
        <strain evidence="1">TM-1</strain>
    </source>
</reference>
<feature type="non-terminal residue" evidence="1">
    <location>
        <position position="218"/>
    </location>
</feature>
<proteinExistence type="predicted"/>
<evidence type="ECO:0000313" key="2">
    <source>
        <dbReference type="Proteomes" id="UP000033423"/>
    </source>
</evidence>
<protein>
    <submittedName>
        <fullName evidence="1">Secreted protein containing Cell surface receptor IPT/TIG domain protein</fullName>
    </submittedName>
</protein>
<dbReference type="InterPro" id="IPR011044">
    <property type="entry name" value="Quino_amine_DH_bsu"/>
</dbReference>
<comment type="caution">
    <text evidence="1">The sequence shown here is derived from an EMBL/GenBank/DDBJ whole genome shotgun (WGS) entry which is preliminary data.</text>
</comment>